<dbReference type="WBParaSite" id="ACRNAN_Path_1078.g4127.t2">
    <property type="protein sequence ID" value="ACRNAN_Path_1078.g4127.t2"/>
    <property type="gene ID" value="ACRNAN_Path_1078.g4127"/>
</dbReference>
<keyword evidence="1" id="KW-1185">Reference proteome</keyword>
<organism evidence="1 2">
    <name type="scientific">Acrobeloides nanus</name>
    <dbReference type="NCBI Taxonomy" id="290746"/>
    <lineage>
        <taxon>Eukaryota</taxon>
        <taxon>Metazoa</taxon>
        <taxon>Ecdysozoa</taxon>
        <taxon>Nematoda</taxon>
        <taxon>Chromadorea</taxon>
        <taxon>Rhabditida</taxon>
        <taxon>Tylenchina</taxon>
        <taxon>Cephalobomorpha</taxon>
        <taxon>Cephaloboidea</taxon>
        <taxon>Cephalobidae</taxon>
        <taxon>Acrobeloides</taxon>
    </lineage>
</organism>
<dbReference type="AlphaFoldDB" id="A0A914BVB2"/>
<reference evidence="2" key="1">
    <citation type="submission" date="2022-11" db="UniProtKB">
        <authorList>
            <consortium name="WormBaseParasite"/>
        </authorList>
    </citation>
    <scope>IDENTIFICATION</scope>
</reference>
<name>A0A914BVB2_9BILA</name>
<dbReference type="Proteomes" id="UP000887540">
    <property type="component" value="Unplaced"/>
</dbReference>
<sequence length="389" mass="43813">MKRMIGNSALACEKSMSSNRIQWDRAEFLKLKYSEASRMRHEVLLKDFDNDKGLFSPDKWIEHRWKYEGITNAAGRKPIGWKTQEPYSFFDKIVRRHRVPMVSLLKPLNPDEIALLEGIRRHSLEIPVNNQSHVYKKLAVDEFFNMFDGSKQSAPPITAEPKWENKVENWAANNVENIKFEGSPLIEKNHMGAQVFYPSNVIGLTPKHSALEFSQPVSRPYNPAPLTPRIAHQSNFLLASIANAAAKQRKPSPLKSNGNVDSFNRFFDGNASASIANAAAKQRKPSPLKLNGNMDSFNRFFDGNASVRCPQDIPNSYKDITWPVTPQLMATPPPIPTNFTNFGFGTLKIPAANGNVNGPFTPHGFNITSSHFSPQVNDFGEYPQIPKNY</sequence>
<evidence type="ECO:0000313" key="1">
    <source>
        <dbReference type="Proteomes" id="UP000887540"/>
    </source>
</evidence>
<protein>
    <submittedName>
        <fullName evidence="2">Uncharacterized protein</fullName>
    </submittedName>
</protein>
<evidence type="ECO:0000313" key="2">
    <source>
        <dbReference type="WBParaSite" id="ACRNAN_Path_1078.g4127.t2"/>
    </source>
</evidence>
<proteinExistence type="predicted"/>
<accession>A0A914BVB2</accession>